<dbReference type="Proteomes" id="UP001057402">
    <property type="component" value="Chromosome 10"/>
</dbReference>
<name>A0ACB9M8E3_9MYRT</name>
<sequence length="856" mass="93679">MAVVDVSKTCLDSIGRVGELLKDSVLYLDSGCAECFQYIGAFPLLLDHGVRAVCSLEDLAPLGTVVNWTSKLQAGQEVTIMSSRLLSDAHRYILRCLSSHPGVRRCTIFTCISEIAHSACPDSPLGSDAFREYEALLVQDFEELVRKKDTDISNHAEATEFEGWPELTSVEDYASFEEASPTKRGGFENHIIGHRDAVGLKLVVSVRHFPCIVCPITPRAFILPSEGSVSEAYLSTFNENSLSQGLPPLSRGSSFDGEDSLPGAILTAHFLYHLATMMDLKLEIFSLGDLSKSIGKMLTDMSSLYDVGRRKKSAGLLIIDRTLDLLTPCCHGDSLMDRVFSSLPRKERFLASNTKSSKTQQKQGIGNIQRASLSVRIPLSEVLSTEDGKANDIRLLQGTNSFIIGWNSGSFSSSTVSSANIGSVIRNTEASSLASELCTGSLISTECFRGTPYIEALLDRRTKDGAVLVKKWLQETLRRENISTNVKVRPGLPSKSELLALIRVLVKSQTLLVRNKGLIQVAAATLEVLEESCSARWDAYSSAVKMLTVSAGDTSQSLAAQIGDLITKSALLGSPAQKNRKPDKSQSLLSFQDALLLTVVGYLLAGENFPTSGSDGPFSWQEDHLMKEAMVDAILENPDVGELKFLEGLKEELEAKRKGDSKEIKEESSKGMSNDGFDDDQWDSWGDEYAENKDQDYSDVQLKLELHDRVDNLFKFLHKLSSFKSKGYPLSEGLSPFDGNAVGAPSSNKCLLYRIITRILNKSKLHGLEYHSSTVGRFLKSGFGRLGLVQAKPQLSDQSVILVFVVGGVSPREIREIQEAVSESGRPDVEVILGGTTLLTPKDMFELLLGQYSYSS</sequence>
<keyword evidence="2" id="KW-1185">Reference proteome</keyword>
<organism evidence="1 2">
    <name type="scientific">Melastoma candidum</name>
    <dbReference type="NCBI Taxonomy" id="119954"/>
    <lineage>
        <taxon>Eukaryota</taxon>
        <taxon>Viridiplantae</taxon>
        <taxon>Streptophyta</taxon>
        <taxon>Embryophyta</taxon>
        <taxon>Tracheophyta</taxon>
        <taxon>Spermatophyta</taxon>
        <taxon>Magnoliopsida</taxon>
        <taxon>eudicotyledons</taxon>
        <taxon>Gunneridae</taxon>
        <taxon>Pentapetalae</taxon>
        <taxon>rosids</taxon>
        <taxon>malvids</taxon>
        <taxon>Myrtales</taxon>
        <taxon>Melastomataceae</taxon>
        <taxon>Melastomatoideae</taxon>
        <taxon>Melastomateae</taxon>
        <taxon>Melastoma</taxon>
    </lineage>
</organism>
<comment type="caution">
    <text evidence="1">The sequence shown here is derived from an EMBL/GenBank/DDBJ whole genome shotgun (WGS) entry which is preliminary data.</text>
</comment>
<proteinExistence type="predicted"/>
<evidence type="ECO:0000313" key="2">
    <source>
        <dbReference type="Proteomes" id="UP001057402"/>
    </source>
</evidence>
<accession>A0ACB9M8E3</accession>
<dbReference type="EMBL" id="CM042889">
    <property type="protein sequence ID" value="KAI4319742.1"/>
    <property type="molecule type" value="Genomic_DNA"/>
</dbReference>
<protein>
    <submittedName>
        <fullName evidence="1">Uncharacterized protein</fullName>
    </submittedName>
</protein>
<gene>
    <name evidence="1" type="ORF">MLD38_033306</name>
</gene>
<reference evidence="2" key="1">
    <citation type="journal article" date="2023" name="Front. Plant Sci.">
        <title>Chromosomal-level genome assembly of Melastoma candidum provides insights into trichome evolution.</title>
        <authorList>
            <person name="Zhong Y."/>
            <person name="Wu W."/>
            <person name="Sun C."/>
            <person name="Zou P."/>
            <person name="Liu Y."/>
            <person name="Dai S."/>
            <person name="Zhou R."/>
        </authorList>
    </citation>
    <scope>NUCLEOTIDE SEQUENCE [LARGE SCALE GENOMIC DNA]</scope>
</reference>
<evidence type="ECO:0000313" key="1">
    <source>
        <dbReference type="EMBL" id="KAI4319742.1"/>
    </source>
</evidence>